<dbReference type="Pfam" id="PF00027">
    <property type="entry name" value="cNMP_binding"/>
    <property type="match status" value="1"/>
</dbReference>
<dbReference type="PROSITE" id="PS50222">
    <property type="entry name" value="EF_HAND_2"/>
    <property type="match status" value="1"/>
</dbReference>
<dbReference type="eggNOG" id="KOG0032">
    <property type="taxonomic scope" value="Eukaryota"/>
</dbReference>
<feature type="domain" description="Cyclic nucleotide-binding" evidence="10">
    <location>
        <begin position="238"/>
        <end position="346"/>
    </location>
</feature>
<dbReference type="GO" id="GO:0005524">
    <property type="term" value="F:ATP binding"/>
    <property type="evidence" value="ECO:0007669"/>
    <property type="project" value="UniProtKB-KW"/>
</dbReference>
<keyword evidence="3" id="KW-0808">Transferase</keyword>
<dbReference type="InterPro" id="IPR000595">
    <property type="entry name" value="cNMP-bd_dom"/>
</dbReference>
<dbReference type="InterPro" id="IPR011009">
    <property type="entry name" value="Kinase-like_dom_sf"/>
</dbReference>
<evidence type="ECO:0000259" key="11">
    <source>
        <dbReference type="PROSITE" id="PS50222"/>
    </source>
</evidence>
<dbReference type="SUPFAM" id="SSF51206">
    <property type="entry name" value="cAMP-binding domain-like"/>
    <property type="match status" value="2"/>
</dbReference>
<dbReference type="SMART" id="SM00100">
    <property type="entry name" value="cNMP"/>
    <property type="match status" value="2"/>
</dbReference>
<evidence type="ECO:0000256" key="5">
    <source>
        <dbReference type="ARBA" id="ARBA00022777"/>
    </source>
</evidence>
<dbReference type="PROSITE" id="PS50042">
    <property type="entry name" value="CNMP_BINDING_3"/>
    <property type="match status" value="2"/>
</dbReference>
<dbReference type="InterPro" id="IPR018490">
    <property type="entry name" value="cNMP-bd_dom_sf"/>
</dbReference>
<feature type="domain" description="Protein kinase" evidence="9">
    <location>
        <begin position="1"/>
        <end position="79"/>
    </location>
</feature>
<comment type="cofactor">
    <cofactor evidence="1">
        <name>Mg(2+)</name>
        <dbReference type="ChEBI" id="CHEBI:18420"/>
    </cofactor>
</comment>
<dbReference type="AlphaFoldDB" id="K3WUH3"/>
<evidence type="ECO:0000256" key="3">
    <source>
        <dbReference type="ARBA" id="ARBA00022679"/>
    </source>
</evidence>
<dbReference type="InterPro" id="IPR000719">
    <property type="entry name" value="Prot_kinase_dom"/>
</dbReference>
<proteinExistence type="inferred from homology"/>
<reference evidence="13" key="2">
    <citation type="submission" date="2010-04" db="EMBL/GenBank/DDBJ databases">
        <authorList>
            <person name="Buell R."/>
            <person name="Hamilton J."/>
            <person name="Hostetler J."/>
        </authorList>
    </citation>
    <scope>NUCLEOTIDE SEQUENCE [LARGE SCALE GENOMIC DNA]</scope>
    <source>
        <strain evidence="13">DAOM:BR144</strain>
    </source>
</reference>
<keyword evidence="6" id="KW-0067">ATP-binding</keyword>
<dbReference type="STRING" id="431595.K3WUH3"/>
<feature type="domain" description="Cyclic nucleotide-binding" evidence="10">
    <location>
        <begin position="410"/>
        <end position="500"/>
    </location>
</feature>
<dbReference type="Proteomes" id="UP000019132">
    <property type="component" value="Unassembled WGS sequence"/>
</dbReference>
<sequence length="528" mass="59193">MFALGIVLYILLCGCHPFDTYNNLTDEEIRKRIIKGKFHTQSRAWQAISPLARDLILKLLETDPEKRLSSKQALQHPWLVENAQLSQIPMRDSAELLEKFQRGRRRLRASIIGVLLVDALDEEKKSGNGTADHDNKDLNTKVVSERLAHLTKGMSWGISSSVDAFNEKTHALLSTLDIFDKDKKGFISKHDLARVSEKLGKQMSESELNEMLVGSTGDPEHNASAADAVAYEDVKMAISTLRSVSYKPGEAIIREGHVGGHYVYLLLDGEVEVSCKNPIKEVKEQLDSQIFVPLNAESDALKTKNKRSGAQGDDEEIVLRRLPKGSFFGEIELVRPDGQLHPRVATFRCAAPSSGKGSSEDSSCKVLQLVADDYLNASGTYSTINERLGKCARRHTQQQLIKCVEAAKGSIKKRTFQPGEFVYHEGEQCDSFFIMLEGEVEVLKQQEQVVVEELHEGDYFPLGVSGQTVQNKIHKRHSSVRATKPTRVVEIGGETFRSFLYSNQFLASYFREEVKAREQMRIEKVTKA</sequence>
<evidence type="ECO:0000256" key="7">
    <source>
        <dbReference type="ARBA" id="ARBA00024334"/>
    </source>
</evidence>
<protein>
    <submittedName>
        <fullName evidence="12">Uncharacterized protein</fullName>
    </submittedName>
</protein>
<keyword evidence="13" id="KW-1185">Reference proteome</keyword>
<dbReference type="Gene3D" id="2.60.120.10">
    <property type="entry name" value="Jelly Rolls"/>
    <property type="match status" value="2"/>
</dbReference>
<dbReference type="GO" id="GO:0004674">
    <property type="term" value="F:protein serine/threonine kinase activity"/>
    <property type="evidence" value="ECO:0007669"/>
    <property type="project" value="UniProtKB-KW"/>
</dbReference>
<reference evidence="12" key="3">
    <citation type="submission" date="2015-02" db="UniProtKB">
        <authorList>
            <consortium name="EnsemblProtists"/>
        </authorList>
    </citation>
    <scope>IDENTIFICATION</scope>
    <source>
        <strain evidence="12">DAOM BR144</strain>
    </source>
</reference>
<dbReference type="InParanoid" id="K3WUH3"/>
<dbReference type="CDD" id="cd00051">
    <property type="entry name" value="EFh"/>
    <property type="match status" value="1"/>
</dbReference>
<dbReference type="InterPro" id="IPR002048">
    <property type="entry name" value="EF_hand_dom"/>
</dbReference>
<feature type="domain" description="EF-hand" evidence="11">
    <location>
        <begin position="167"/>
        <end position="202"/>
    </location>
</feature>
<dbReference type="CDD" id="cd00038">
    <property type="entry name" value="CAP_ED"/>
    <property type="match status" value="2"/>
</dbReference>
<dbReference type="EnsemblProtists" id="PYU1_T008620">
    <property type="protein sequence ID" value="PYU1_T008620"/>
    <property type="gene ID" value="PYU1_G008603"/>
</dbReference>
<comment type="similarity">
    <text evidence="7">Belongs to the protein kinase superfamily. Ser/Thr protein kinase family. CDPK subfamily.</text>
</comment>
<dbReference type="Gene3D" id="1.10.510.10">
    <property type="entry name" value="Transferase(Phosphotransferase) domain 1"/>
    <property type="match status" value="1"/>
</dbReference>
<keyword evidence="2" id="KW-0723">Serine/threonine-protein kinase</keyword>
<keyword evidence="4" id="KW-0547">Nucleotide-binding</keyword>
<dbReference type="PROSITE" id="PS50011">
    <property type="entry name" value="PROTEIN_KINASE_DOM"/>
    <property type="match status" value="1"/>
</dbReference>
<accession>K3WUH3</accession>
<dbReference type="Gene3D" id="1.10.238.10">
    <property type="entry name" value="EF-hand"/>
    <property type="match status" value="1"/>
</dbReference>
<keyword evidence="8" id="KW-0732">Signal</keyword>
<evidence type="ECO:0000256" key="4">
    <source>
        <dbReference type="ARBA" id="ARBA00022741"/>
    </source>
</evidence>
<evidence type="ECO:0000259" key="10">
    <source>
        <dbReference type="PROSITE" id="PS50042"/>
    </source>
</evidence>
<dbReference type="InterPro" id="IPR011992">
    <property type="entry name" value="EF-hand-dom_pair"/>
</dbReference>
<dbReference type="VEuPathDB" id="FungiDB:PYU1_G008603"/>
<reference evidence="13" key="1">
    <citation type="journal article" date="2010" name="Genome Biol.">
        <title>Genome sequence of the necrotrophic plant pathogen Pythium ultimum reveals original pathogenicity mechanisms and effector repertoire.</title>
        <authorList>
            <person name="Levesque C.A."/>
            <person name="Brouwer H."/>
            <person name="Cano L."/>
            <person name="Hamilton J.P."/>
            <person name="Holt C."/>
            <person name="Huitema E."/>
            <person name="Raffaele S."/>
            <person name="Robideau G.P."/>
            <person name="Thines M."/>
            <person name="Win J."/>
            <person name="Zerillo M.M."/>
            <person name="Beakes G.W."/>
            <person name="Boore J.L."/>
            <person name="Busam D."/>
            <person name="Dumas B."/>
            <person name="Ferriera S."/>
            <person name="Fuerstenberg S.I."/>
            <person name="Gachon C.M."/>
            <person name="Gaulin E."/>
            <person name="Govers F."/>
            <person name="Grenville-Briggs L."/>
            <person name="Horner N."/>
            <person name="Hostetler J."/>
            <person name="Jiang R.H."/>
            <person name="Johnson J."/>
            <person name="Krajaejun T."/>
            <person name="Lin H."/>
            <person name="Meijer H.J."/>
            <person name="Moore B."/>
            <person name="Morris P."/>
            <person name="Phuntmart V."/>
            <person name="Puiu D."/>
            <person name="Shetty J."/>
            <person name="Stajich J.E."/>
            <person name="Tripathy S."/>
            <person name="Wawra S."/>
            <person name="van West P."/>
            <person name="Whitty B.R."/>
            <person name="Coutinho P.M."/>
            <person name="Henrissat B."/>
            <person name="Martin F."/>
            <person name="Thomas P.D."/>
            <person name="Tyler B.M."/>
            <person name="De Vries R.P."/>
            <person name="Kamoun S."/>
            <person name="Yandell M."/>
            <person name="Tisserat N."/>
            <person name="Buell C.R."/>
        </authorList>
    </citation>
    <scope>NUCLEOTIDE SEQUENCE</scope>
    <source>
        <strain evidence="13">DAOM:BR144</strain>
    </source>
</reference>
<dbReference type="InterPro" id="IPR014710">
    <property type="entry name" value="RmlC-like_jellyroll"/>
</dbReference>
<keyword evidence="5" id="KW-0418">Kinase</keyword>
<evidence type="ECO:0000259" key="9">
    <source>
        <dbReference type="PROSITE" id="PS50011"/>
    </source>
</evidence>
<evidence type="ECO:0000313" key="12">
    <source>
        <dbReference type="EnsemblProtists" id="PYU1_T008620"/>
    </source>
</evidence>
<evidence type="ECO:0000256" key="6">
    <source>
        <dbReference type="ARBA" id="ARBA00022840"/>
    </source>
</evidence>
<name>K3WUH3_GLOUD</name>
<feature type="chain" id="PRO_5003872439" evidence="8">
    <location>
        <begin position="18"/>
        <end position="528"/>
    </location>
</feature>
<evidence type="ECO:0000256" key="1">
    <source>
        <dbReference type="ARBA" id="ARBA00001946"/>
    </source>
</evidence>
<dbReference type="GO" id="GO:0005509">
    <property type="term" value="F:calcium ion binding"/>
    <property type="evidence" value="ECO:0007669"/>
    <property type="project" value="InterPro"/>
</dbReference>
<dbReference type="InterPro" id="IPR050205">
    <property type="entry name" value="CDPK_Ser/Thr_kinases"/>
</dbReference>
<dbReference type="EMBL" id="GL376558">
    <property type="status" value="NOT_ANNOTATED_CDS"/>
    <property type="molecule type" value="Genomic_DNA"/>
</dbReference>
<evidence type="ECO:0000313" key="13">
    <source>
        <dbReference type="Proteomes" id="UP000019132"/>
    </source>
</evidence>
<organism evidence="12 13">
    <name type="scientific">Globisporangium ultimum (strain ATCC 200006 / CBS 805.95 / DAOM BR144)</name>
    <name type="common">Pythium ultimum</name>
    <dbReference type="NCBI Taxonomy" id="431595"/>
    <lineage>
        <taxon>Eukaryota</taxon>
        <taxon>Sar</taxon>
        <taxon>Stramenopiles</taxon>
        <taxon>Oomycota</taxon>
        <taxon>Peronosporomycetes</taxon>
        <taxon>Pythiales</taxon>
        <taxon>Pythiaceae</taxon>
        <taxon>Globisporangium</taxon>
    </lineage>
</organism>
<evidence type="ECO:0000256" key="8">
    <source>
        <dbReference type="SAM" id="SignalP"/>
    </source>
</evidence>
<feature type="signal peptide" evidence="8">
    <location>
        <begin position="1"/>
        <end position="17"/>
    </location>
</feature>
<evidence type="ECO:0000256" key="2">
    <source>
        <dbReference type="ARBA" id="ARBA00022527"/>
    </source>
</evidence>
<dbReference type="HOGENOM" id="CLU_043099_0_0_1"/>
<dbReference type="SUPFAM" id="SSF56112">
    <property type="entry name" value="Protein kinase-like (PK-like)"/>
    <property type="match status" value="1"/>
</dbReference>
<dbReference type="PANTHER" id="PTHR24349">
    <property type="entry name" value="SERINE/THREONINE-PROTEIN KINASE"/>
    <property type="match status" value="1"/>
</dbReference>
<dbReference type="Pfam" id="PF00069">
    <property type="entry name" value="Pkinase"/>
    <property type="match status" value="1"/>
</dbReference>
<dbReference type="SUPFAM" id="SSF47473">
    <property type="entry name" value="EF-hand"/>
    <property type="match status" value="1"/>
</dbReference>